<proteinExistence type="inferred from homology"/>
<evidence type="ECO:0000256" key="5">
    <source>
        <dbReference type="SAM" id="SignalP"/>
    </source>
</evidence>
<dbReference type="STRING" id="266779.Meso_0038"/>
<dbReference type="Gene3D" id="3.10.105.10">
    <property type="entry name" value="Dipeptide-binding Protein, Domain 3"/>
    <property type="match status" value="1"/>
</dbReference>
<dbReference type="InterPro" id="IPR039424">
    <property type="entry name" value="SBP_5"/>
</dbReference>
<organism evidence="7">
    <name type="scientific">Chelativorans sp. (strain BNC1)</name>
    <dbReference type="NCBI Taxonomy" id="266779"/>
    <lineage>
        <taxon>Bacteria</taxon>
        <taxon>Pseudomonadati</taxon>
        <taxon>Pseudomonadota</taxon>
        <taxon>Alphaproteobacteria</taxon>
        <taxon>Hyphomicrobiales</taxon>
        <taxon>Phyllobacteriaceae</taxon>
        <taxon>Chelativorans</taxon>
    </lineage>
</organism>
<dbReference type="EMBL" id="CP000390">
    <property type="protein sequence ID" value="ABG61443.1"/>
    <property type="molecule type" value="Genomic_DNA"/>
</dbReference>
<dbReference type="GO" id="GO:1904680">
    <property type="term" value="F:peptide transmembrane transporter activity"/>
    <property type="evidence" value="ECO:0007669"/>
    <property type="project" value="TreeGrafter"/>
</dbReference>
<feature type="signal peptide" evidence="5">
    <location>
        <begin position="1"/>
        <end position="29"/>
    </location>
</feature>
<feature type="domain" description="Solute-binding protein family 5" evidence="6">
    <location>
        <begin position="73"/>
        <end position="452"/>
    </location>
</feature>
<dbReference type="PANTHER" id="PTHR30290">
    <property type="entry name" value="PERIPLASMIC BINDING COMPONENT OF ABC TRANSPORTER"/>
    <property type="match status" value="1"/>
</dbReference>
<dbReference type="KEGG" id="mes:Meso_0038"/>
<dbReference type="PANTHER" id="PTHR30290:SF10">
    <property type="entry name" value="PERIPLASMIC OLIGOPEPTIDE-BINDING PROTEIN-RELATED"/>
    <property type="match status" value="1"/>
</dbReference>
<evidence type="ECO:0000259" key="6">
    <source>
        <dbReference type="Pfam" id="PF00496"/>
    </source>
</evidence>
<reference evidence="7" key="1">
    <citation type="submission" date="2006-06" db="EMBL/GenBank/DDBJ databases">
        <title>Complete sequence of chromosome of Chelativorans sp. BNC1.</title>
        <authorList>
            <consortium name="US DOE Joint Genome Institute"/>
            <person name="Copeland A."/>
            <person name="Lucas S."/>
            <person name="Lapidus A."/>
            <person name="Barry K."/>
            <person name="Detter J.C."/>
            <person name="Glavina del Rio T."/>
            <person name="Hammon N."/>
            <person name="Israni S."/>
            <person name="Dalin E."/>
            <person name="Tice H."/>
            <person name="Pitluck S."/>
            <person name="Chertkov O."/>
            <person name="Brettin T."/>
            <person name="Bruce D."/>
            <person name="Han C."/>
            <person name="Tapia R."/>
            <person name="Gilna P."/>
            <person name="Schmutz J."/>
            <person name="Larimer F."/>
            <person name="Land M."/>
            <person name="Hauser L."/>
            <person name="Kyrpides N."/>
            <person name="Mikhailova N."/>
            <person name="Richardson P."/>
        </authorList>
    </citation>
    <scope>NUCLEOTIDE SEQUENCE</scope>
    <source>
        <strain evidence="7">BNC1</strain>
    </source>
</reference>
<dbReference type="GO" id="GO:0030288">
    <property type="term" value="C:outer membrane-bounded periplasmic space"/>
    <property type="evidence" value="ECO:0007669"/>
    <property type="project" value="TreeGrafter"/>
</dbReference>
<dbReference type="Gene3D" id="3.40.190.10">
    <property type="entry name" value="Periplasmic binding protein-like II"/>
    <property type="match status" value="1"/>
</dbReference>
<dbReference type="InterPro" id="IPR000914">
    <property type="entry name" value="SBP_5_dom"/>
</dbReference>
<dbReference type="SUPFAM" id="SSF53850">
    <property type="entry name" value="Periplasmic binding protein-like II"/>
    <property type="match status" value="1"/>
</dbReference>
<dbReference type="GO" id="GO:0043190">
    <property type="term" value="C:ATP-binding cassette (ABC) transporter complex"/>
    <property type="evidence" value="ECO:0007669"/>
    <property type="project" value="InterPro"/>
</dbReference>
<dbReference type="FunFam" id="3.90.76.10:FF:000001">
    <property type="entry name" value="Oligopeptide ABC transporter substrate-binding protein"/>
    <property type="match status" value="1"/>
</dbReference>
<sequence precursor="true">MLKSAGIRPLMAGALVMAGVFFGASTALAQVTYIRGNDANPETLDQHKTSTIAEANILRDLYEGLVIYSAKAEVIPGVAESWETSDDGLVWTFKLRDANWSNGDPVTAEDFVFSYQRILNPETGAKYANMLYVIKNGEKVNKGELEPGELGVRAVDDKTLEITLENPTPYFLQLLTHQTSYPVHKASVEEHGSDFVKPENMVTNGPYKLVSFVPNDKVVLEKNPEFREADKVSIDRVEFVPFEERATCVRRFEAGEVLSCSDLPAEQLQSLKERLGEQVHVVPYLGTYYYALNNKRDDLKDPRVRQALSMMVDREFIANEIWSGAMLPAYTFVPPGIGNYEGGGPKVEWADLDPLDKEDQAIALMKEAGYSPDNPLELEISYSAGENHKNTATAIADMWKPLGVNVTFNVRDGSAHYSHLRDSDDYEVARAGWIGDFSDPVNFLQLWESDNTGFNYSKYENPEYDKLMDQAAAESDLAKREEILRQAEALLVEDAAVISMLYYSSMSLVSPKLKGWEDNIQNAHATRWMSISE</sequence>
<gene>
    <name evidence="7" type="ordered locus">Meso_0038</name>
</gene>
<dbReference type="HOGENOM" id="CLU_017028_0_3_5"/>
<dbReference type="OrthoDB" id="9803988at2"/>
<dbReference type="Gene3D" id="3.90.76.10">
    <property type="entry name" value="Dipeptide-binding Protein, Domain 1"/>
    <property type="match status" value="1"/>
</dbReference>
<dbReference type="Pfam" id="PF00496">
    <property type="entry name" value="SBP_bac_5"/>
    <property type="match status" value="1"/>
</dbReference>
<evidence type="ECO:0000256" key="2">
    <source>
        <dbReference type="ARBA" id="ARBA00005695"/>
    </source>
</evidence>
<dbReference type="CDD" id="cd08504">
    <property type="entry name" value="PBP2_OppA"/>
    <property type="match status" value="1"/>
</dbReference>
<dbReference type="AlphaFoldDB" id="Q11MD2"/>
<comment type="subcellular location">
    <subcellularLocation>
        <location evidence="1">Periplasm</location>
    </subcellularLocation>
</comment>
<feature type="chain" id="PRO_5004180494" evidence="5">
    <location>
        <begin position="30"/>
        <end position="533"/>
    </location>
</feature>
<dbReference type="InterPro" id="IPR030678">
    <property type="entry name" value="Peptide/Ni-bd"/>
</dbReference>
<protein>
    <submittedName>
        <fullName evidence="7">Extracellular solute-binding protein, family 5</fullName>
    </submittedName>
</protein>
<evidence type="ECO:0000256" key="3">
    <source>
        <dbReference type="ARBA" id="ARBA00022448"/>
    </source>
</evidence>
<keyword evidence="4 5" id="KW-0732">Signal</keyword>
<evidence type="ECO:0000256" key="1">
    <source>
        <dbReference type="ARBA" id="ARBA00004418"/>
    </source>
</evidence>
<comment type="similarity">
    <text evidence="2">Belongs to the bacterial solute-binding protein 5 family.</text>
</comment>
<keyword evidence="3" id="KW-0813">Transport</keyword>
<evidence type="ECO:0000313" key="7">
    <source>
        <dbReference type="EMBL" id="ABG61443.1"/>
    </source>
</evidence>
<evidence type="ECO:0000256" key="4">
    <source>
        <dbReference type="ARBA" id="ARBA00022729"/>
    </source>
</evidence>
<dbReference type="eggNOG" id="COG4166">
    <property type="taxonomic scope" value="Bacteria"/>
</dbReference>
<accession>Q11MD2</accession>
<name>Q11MD2_CHESB</name>
<dbReference type="PIRSF" id="PIRSF002741">
    <property type="entry name" value="MppA"/>
    <property type="match status" value="1"/>
</dbReference>
<dbReference type="GO" id="GO:0015833">
    <property type="term" value="P:peptide transport"/>
    <property type="evidence" value="ECO:0007669"/>
    <property type="project" value="TreeGrafter"/>
</dbReference>